<feature type="transmembrane region" description="Helical" evidence="2">
    <location>
        <begin position="114"/>
        <end position="135"/>
    </location>
</feature>
<keyword evidence="4" id="KW-1185">Reference proteome</keyword>
<accession>H5UQV6</accession>
<dbReference type="STRING" id="1089455.MOPEL_060_00310"/>
<evidence type="ECO:0008006" key="5">
    <source>
        <dbReference type="Google" id="ProtNLM"/>
    </source>
</evidence>
<keyword evidence="2" id="KW-0812">Transmembrane</keyword>
<reference evidence="3 4" key="1">
    <citation type="submission" date="2012-02" db="EMBL/GenBank/DDBJ databases">
        <title>Whole genome shotgun sequence of Mobilicoccus pelagius NBRC 104925.</title>
        <authorList>
            <person name="Yoshida Y."/>
            <person name="Hosoyama A."/>
            <person name="Tsuchikane K."/>
            <person name="Katsumata H."/>
            <person name="Yamazaki S."/>
            <person name="Fujita N."/>
        </authorList>
    </citation>
    <scope>NUCLEOTIDE SEQUENCE [LARGE SCALE GENOMIC DNA]</scope>
    <source>
        <strain evidence="3 4">NBRC 104925</strain>
    </source>
</reference>
<protein>
    <recommendedName>
        <fullName evidence="5">DUF4190 domain-containing protein</fullName>
    </recommendedName>
</protein>
<dbReference type="OrthoDB" id="166023at2"/>
<keyword evidence="2" id="KW-0472">Membrane</keyword>
<dbReference type="eggNOG" id="ENOG50335R8">
    <property type="taxonomic scope" value="Bacteria"/>
</dbReference>
<comment type="caution">
    <text evidence="3">The sequence shown here is derived from an EMBL/GenBank/DDBJ whole genome shotgun (WGS) entry which is preliminary data.</text>
</comment>
<evidence type="ECO:0000256" key="2">
    <source>
        <dbReference type="SAM" id="Phobius"/>
    </source>
</evidence>
<dbReference type="EMBL" id="BAFE01000043">
    <property type="protein sequence ID" value="GAB48114.1"/>
    <property type="molecule type" value="Genomic_DNA"/>
</dbReference>
<sequence length="189" mass="18745">MDPLTVPIRAGSTPRIDLGRSVLTSGARGATGRTTRRSHGAPHEGGATATAPVHTAPHENGLGTAGLALGIVAAVVRPVPVLGLMGAPLAIIALGLPIPGLLRTTGGRATNKGSAIAGLVPPILAPLACLLWLVVGVVASDSTPLGDAALDGPLPLDIDLKPGGTIDGWALFEIPAKSKVSSVVLDDGE</sequence>
<feature type="compositionally biased region" description="Low complexity" evidence="1">
    <location>
        <begin position="24"/>
        <end position="33"/>
    </location>
</feature>
<evidence type="ECO:0000313" key="4">
    <source>
        <dbReference type="Proteomes" id="UP000004367"/>
    </source>
</evidence>
<name>H5UQV6_9MICO</name>
<evidence type="ECO:0000256" key="1">
    <source>
        <dbReference type="SAM" id="MobiDB-lite"/>
    </source>
</evidence>
<evidence type="ECO:0000313" key="3">
    <source>
        <dbReference type="EMBL" id="GAB48114.1"/>
    </source>
</evidence>
<dbReference type="RefSeq" id="WP_009482012.1">
    <property type="nucleotide sequence ID" value="NZ_BAFE01000043.1"/>
</dbReference>
<keyword evidence="2" id="KW-1133">Transmembrane helix</keyword>
<gene>
    <name evidence="3" type="ORF">MOPEL_060_00310</name>
</gene>
<feature type="region of interest" description="Disordered" evidence="1">
    <location>
        <begin position="17"/>
        <end position="57"/>
    </location>
</feature>
<feature type="transmembrane region" description="Helical" evidence="2">
    <location>
        <begin position="81"/>
        <end position="102"/>
    </location>
</feature>
<proteinExistence type="predicted"/>
<organism evidence="3 4">
    <name type="scientific">Mobilicoccus pelagius NBRC 104925</name>
    <dbReference type="NCBI Taxonomy" id="1089455"/>
    <lineage>
        <taxon>Bacteria</taxon>
        <taxon>Bacillati</taxon>
        <taxon>Actinomycetota</taxon>
        <taxon>Actinomycetes</taxon>
        <taxon>Micrococcales</taxon>
        <taxon>Dermatophilaceae</taxon>
        <taxon>Mobilicoccus</taxon>
    </lineage>
</organism>
<dbReference type="Proteomes" id="UP000004367">
    <property type="component" value="Unassembled WGS sequence"/>
</dbReference>
<dbReference type="AlphaFoldDB" id="H5UQV6"/>